<proteinExistence type="predicted"/>
<keyword evidence="3 7" id="KW-1133">Transmembrane helix</keyword>
<dbReference type="Proteomes" id="UP000241769">
    <property type="component" value="Unassembled WGS sequence"/>
</dbReference>
<keyword evidence="2 7" id="KW-0812">Transmembrane</keyword>
<name>A0A2P6NAN5_9EUKA</name>
<dbReference type="InterPro" id="IPR051587">
    <property type="entry name" value="Adhesion_GPCR"/>
</dbReference>
<dbReference type="AlphaFoldDB" id="A0A2P6NAN5"/>
<dbReference type="Pfam" id="PF01825">
    <property type="entry name" value="GPS"/>
    <property type="match status" value="1"/>
</dbReference>
<evidence type="ECO:0000256" key="7">
    <source>
        <dbReference type="SAM" id="Phobius"/>
    </source>
</evidence>
<reference evidence="10 11" key="1">
    <citation type="journal article" date="2018" name="Genome Biol. Evol.">
        <title>Multiple Roots of Fruiting Body Formation in Amoebozoa.</title>
        <authorList>
            <person name="Hillmann F."/>
            <person name="Forbes G."/>
            <person name="Novohradska S."/>
            <person name="Ferling I."/>
            <person name="Riege K."/>
            <person name="Groth M."/>
            <person name="Westermann M."/>
            <person name="Marz M."/>
            <person name="Spaller T."/>
            <person name="Winckler T."/>
            <person name="Schaap P."/>
            <person name="Glockner G."/>
        </authorList>
    </citation>
    <scope>NUCLEOTIDE SEQUENCE [LARGE SCALE GENOMIC DNA]</scope>
    <source>
        <strain evidence="10 11">Jena</strain>
    </source>
</reference>
<accession>A0A2P6NAN5</accession>
<feature type="transmembrane region" description="Helical" evidence="7">
    <location>
        <begin position="222"/>
        <end position="245"/>
    </location>
</feature>
<evidence type="ECO:0000259" key="8">
    <source>
        <dbReference type="PROSITE" id="PS50011"/>
    </source>
</evidence>
<dbReference type="InterPro" id="IPR001245">
    <property type="entry name" value="Ser-Thr/Tyr_kinase_cat_dom"/>
</dbReference>
<organism evidence="10 11">
    <name type="scientific">Planoprotostelium fungivorum</name>
    <dbReference type="NCBI Taxonomy" id="1890364"/>
    <lineage>
        <taxon>Eukaryota</taxon>
        <taxon>Amoebozoa</taxon>
        <taxon>Evosea</taxon>
        <taxon>Variosea</taxon>
        <taxon>Cavosteliida</taxon>
        <taxon>Cavosteliaceae</taxon>
        <taxon>Planoprotostelium</taxon>
    </lineage>
</organism>
<dbReference type="OrthoDB" id="10040049at2759"/>
<keyword evidence="6" id="KW-0325">Glycoprotein</keyword>
<dbReference type="InterPro" id="IPR046338">
    <property type="entry name" value="GAIN_dom_sf"/>
</dbReference>
<evidence type="ECO:0000259" key="9">
    <source>
        <dbReference type="PROSITE" id="PS50221"/>
    </source>
</evidence>
<protein>
    <submittedName>
        <fullName evidence="10">Uncharacterized protein</fullName>
    </submittedName>
</protein>
<dbReference type="GO" id="GO:0016020">
    <property type="term" value="C:membrane"/>
    <property type="evidence" value="ECO:0007669"/>
    <property type="project" value="UniProtKB-SubCell"/>
</dbReference>
<dbReference type="InterPro" id="IPR000719">
    <property type="entry name" value="Prot_kinase_dom"/>
</dbReference>
<dbReference type="InterPro" id="IPR011009">
    <property type="entry name" value="Kinase-like_dom_sf"/>
</dbReference>
<dbReference type="InParanoid" id="A0A2P6NAN5"/>
<keyword evidence="11" id="KW-1185">Reference proteome</keyword>
<feature type="domain" description="GAIN-B" evidence="9">
    <location>
        <begin position="55"/>
        <end position="209"/>
    </location>
</feature>
<dbReference type="PROSITE" id="PS50011">
    <property type="entry name" value="PROTEIN_KINASE_DOM"/>
    <property type="match status" value="1"/>
</dbReference>
<comment type="subcellular location">
    <subcellularLocation>
        <location evidence="1">Membrane</location>
    </subcellularLocation>
</comment>
<dbReference type="InterPro" id="IPR000203">
    <property type="entry name" value="GPS"/>
</dbReference>
<dbReference type="GO" id="GO:0004930">
    <property type="term" value="F:G protein-coupled receptor activity"/>
    <property type="evidence" value="ECO:0007669"/>
    <property type="project" value="TreeGrafter"/>
</dbReference>
<dbReference type="PROSITE" id="PS50221">
    <property type="entry name" value="GAIN_B"/>
    <property type="match status" value="1"/>
</dbReference>
<comment type="caution">
    <text evidence="10">The sequence shown here is derived from an EMBL/GenBank/DDBJ whole genome shotgun (WGS) entry which is preliminary data.</text>
</comment>
<evidence type="ECO:0000256" key="4">
    <source>
        <dbReference type="ARBA" id="ARBA00023136"/>
    </source>
</evidence>
<evidence type="ECO:0000256" key="2">
    <source>
        <dbReference type="ARBA" id="ARBA00022692"/>
    </source>
</evidence>
<dbReference type="GO" id="GO:0007189">
    <property type="term" value="P:adenylate cyclase-activating G protein-coupled receptor signaling pathway"/>
    <property type="evidence" value="ECO:0007669"/>
    <property type="project" value="TreeGrafter"/>
</dbReference>
<evidence type="ECO:0000256" key="5">
    <source>
        <dbReference type="ARBA" id="ARBA00023157"/>
    </source>
</evidence>
<feature type="domain" description="Protein kinase" evidence="8">
    <location>
        <begin position="222"/>
        <end position="494"/>
    </location>
</feature>
<dbReference type="PANTHER" id="PTHR45813:SF8">
    <property type="entry name" value="IG-LIKE DOMAIN-CONTAINING PROTEIN"/>
    <property type="match status" value="1"/>
</dbReference>
<dbReference type="Gene3D" id="1.10.510.10">
    <property type="entry name" value="Transferase(Phosphotransferase) domain 1"/>
    <property type="match status" value="1"/>
</dbReference>
<evidence type="ECO:0000256" key="3">
    <source>
        <dbReference type="ARBA" id="ARBA00022989"/>
    </source>
</evidence>
<dbReference type="STRING" id="1890364.A0A2P6NAN5"/>
<keyword evidence="4 7" id="KW-0472">Membrane</keyword>
<dbReference type="Pfam" id="PF07714">
    <property type="entry name" value="PK_Tyr_Ser-Thr"/>
    <property type="match status" value="1"/>
</dbReference>
<dbReference type="PANTHER" id="PTHR45813">
    <property type="entry name" value="IG-LIKE DOMAIN-CONTAINING PROTEIN"/>
    <property type="match status" value="1"/>
</dbReference>
<keyword evidence="5" id="KW-1015">Disulfide bond</keyword>
<dbReference type="SMART" id="SM00303">
    <property type="entry name" value="GPS"/>
    <property type="match status" value="1"/>
</dbReference>
<dbReference type="EMBL" id="MDYQ01000132">
    <property type="protein sequence ID" value="PRP81018.1"/>
    <property type="molecule type" value="Genomic_DNA"/>
</dbReference>
<gene>
    <name evidence="10" type="ORF">PROFUN_11170</name>
</gene>
<sequence>MSSTSTIDASNTSVDCERLFRDYNVTSLSGVSIFGTVCPEKIDELILRIAFANMRNSSILLRSANVTVAASPIYNGRDARLNIIDSNTTSIIPADVTQNLPNNSVVVLSIYNFNPFVKVDASSHTDIISLSVLSENSTEISIRDTPSPISIGMNYNVVDGEELKCVWWDKSQSLWRPEGCQTDVTRQPVTCLCDHLTSFTLQRTTREDGIVGASQEKSTDGIWKWAVIGAGGFIVMTVMSALIIVMRKRKARKTHTEEWVLEMGAEGDQFIPTEHIELMDIHMSSRCQRAKFQMADVVLTRKALDGQTDLVLQRIRHINIVQYLGRWNYVNGDTYFVSTYIPGVTLYRWIEEGKYDHDMAKQAVIQLANVMAHLVEMGTKGNILTAEKVIVQSSDKGILLKLWDFRTHLTPPALYLAPERRDGSATEASQVWAFGILALQIMEKRVYPSEVSFTKYSDDVTSRQMEYFVKLSLQTNPKERPTFMELSRLGREAMKSNNGRGSLALGGSPLLG</sequence>
<dbReference type="SUPFAM" id="SSF56112">
    <property type="entry name" value="Protein kinase-like (PK-like)"/>
    <property type="match status" value="1"/>
</dbReference>
<evidence type="ECO:0000256" key="1">
    <source>
        <dbReference type="ARBA" id="ARBA00004370"/>
    </source>
</evidence>
<dbReference type="InterPro" id="IPR057244">
    <property type="entry name" value="GAIN_B"/>
</dbReference>
<evidence type="ECO:0000313" key="11">
    <source>
        <dbReference type="Proteomes" id="UP000241769"/>
    </source>
</evidence>
<dbReference type="GO" id="GO:0004672">
    <property type="term" value="F:protein kinase activity"/>
    <property type="evidence" value="ECO:0007669"/>
    <property type="project" value="InterPro"/>
</dbReference>
<dbReference type="GO" id="GO:0005524">
    <property type="term" value="F:ATP binding"/>
    <property type="evidence" value="ECO:0007669"/>
    <property type="project" value="InterPro"/>
</dbReference>
<evidence type="ECO:0000256" key="6">
    <source>
        <dbReference type="ARBA" id="ARBA00023180"/>
    </source>
</evidence>
<dbReference type="SMART" id="SM00220">
    <property type="entry name" value="S_TKc"/>
    <property type="match status" value="1"/>
</dbReference>
<evidence type="ECO:0000313" key="10">
    <source>
        <dbReference type="EMBL" id="PRP81018.1"/>
    </source>
</evidence>
<dbReference type="Gene3D" id="2.60.220.50">
    <property type="match status" value="1"/>
</dbReference>